<dbReference type="Proteomes" id="UP000182826">
    <property type="component" value="Unassembled WGS sequence"/>
</dbReference>
<comment type="caution">
    <text evidence="1">The sequence shown here is derived from an EMBL/GenBank/DDBJ whole genome shotgun (WGS) entry which is preliminary data.</text>
</comment>
<organism evidence="1 2">
    <name type="scientific">Flavobacterium johnsoniae</name>
    <name type="common">Cytophaga johnsonae</name>
    <dbReference type="NCBI Taxonomy" id="986"/>
    <lineage>
        <taxon>Bacteria</taxon>
        <taxon>Pseudomonadati</taxon>
        <taxon>Bacteroidota</taxon>
        <taxon>Flavobacteriia</taxon>
        <taxon>Flavobacteriales</taxon>
        <taxon>Flavobacteriaceae</taxon>
        <taxon>Flavobacterium</taxon>
    </lineage>
</organism>
<evidence type="ECO:0000313" key="1">
    <source>
        <dbReference type="EMBL" id="OIV40093.1"/>
    </source>
</evidence>
<keyword evidence="2" id="KW-1185">Reference proteome</keyword>
<gene>
    <name evidence="1" type="ORF">BKM63_19250</name>
</gene>
<accession>A0A1J7BNF0</accession>
<sequence>MLNRIKNSLLCKCLQALLIGYFLMSSVNISSSFGRLINNNTETHSVKGMTCSFLKKIFKCDGIPEELDDYETKETKTTKLAKGVPLLEYLVPAYTSLAGFPFPLKAQGKNYIDNSVFSFGFHGKIDLPPPRVII</sequence>
<dbReference type="EMBL" id="MLFK01000010">
    <property type="protein sequence ID" value="OIV40093.1"/>
    <property type="molecule type" value="Genomic_DNA"/>
</dbReference>
<dbReference type="AlphaFoldDB" id="A0A1J7BNF0"/>
<proteinExistence type="predicted"/>
<name>A0A1J7BNF0_FLAJO</name>
<protein>
    <submittedName>
        <fullName evidence="1">Uncharacterized protein</fullName>
    </submittedName>
</protein>
<reference evidence="1 2" key="1">
    <citation type="submission" date="2016-10" db="EMBL/GenBank/DDBJ databases">
        <title>Draft Genome Sequence of Rhizobacteria Flavobacterium johnsoniae CI04.</title>
        <authorList>
            <person name="Bravo J.I."/>
            <person name="Lozano G.L."/>
            <person name="Handelsman J."/>
        </authorList>
    </citation>
    <scope>NUCLEOTIDE SEQUENCE [LARGE SCALE GENOMIC DNA]</scope>
    <source>
        <strain evidence="1 2">CI04</strain>
    </source>
</reference>
<evidence type="ECO:0000313" key="2">
    <source>
        <dbReference type="Proteomes" id="UP000182826"/>
    </source>
</evidence>
<dbReference type="OrthoDB" id="1374192at2"/>